<protein>
    <submittedName>
        <fullName evidence="1">Uncharacterized protein</fullName>
    </submittedName>
</protein>
<accession>A0AAV2ZMU0</accession>
<evidence type="ECO:0000313" key="1">
    <source>
        <dbReference type="EMBL" id="DBA05367.1"/>
    </source>
</evidence>
<dbReference type="PANTHER" id="PTHR13510:SF44">
    <property type="entry name" value="RABENOSYN-5"/>
    <property type="match status" value="1"/>
</dbReference>
<dbReference type="Gene3D" id="3.30.530.20">
    <property type="match status" value="1"/>
</dbReference>
<keyword evidence="2" id="KW-1185">Reference proteome</keyword>
<proteinExistence type="predicted"/>
<reference evidence="1" key="2">
    <citation type="journal article" date="2023" name="Microbiol Resour">
        <title>Decontamination and Annotation of the Draft Genome Sequence of the Oomycete Lagenidium giganteum ARSEF 373.</title>
        <authorList>
            <person name="Morgan W.R."/>
            <person name="Tartar A."/>
        </authorList>
    </citation>
    <scope>NUCLEOTIDE SEQUENCE</scope>
    <source>
        <strain evidence="1">ARSEF 373</strain>
    </source>
</reference>
<gene>
    <name evidence="1" type="ORF">N0F65_007529</name>
</gene>
<dbReference type="InterPro" id="IPR023393">
    <property type="entry name" value="START-like_dom_sf"/>
</dbReference>
<sequence length="430" mass="48283">MLKTSFQLPPNTFSELRFGPAEALEFEALAEAVVRETLDDYEDYLYVNDRKVDRRVWKTVRRKERVCVYKQRQQQREQFQQLRTVGGEFDAIVSKASTPVMLTVGDVVGTLDDAMYGAFADSTEGMRMRTSYLNDAIDDVQVLQKFQGPTPEDPYRFCGLVWYTSEGFHCPFVKRRDISLLMSMGLTTTSRGERIGYYLMHSVDIPQIRPLPELKLVRLKMSLCYLMRQLDDDRIDIFQKGFIAPMGDMPEFALVAGASMSLASAGNTVQASYAKKLAWMFTQARHNKNSYNETDECGGCHTRVGSKIKENGGCMICKKPVCTRCKVQHKITVHVTAHGFKQKYFAFCVACVVRAKQLDAFEIAQQHVTNNDSLWACGSHGPLSTCSSDASASSASSGEEARQSLTTKHRLLLSGHSTRSTSSTHGMKIL</sequence>
<dbReference type="Proteomes" id="UP001146120">
    <property type="component" value="Unassembled WGS sequence"/>
</dbReference>
<reference evidence="1" key="1">
    <citation type="submission" date="2022-11" db="EMBL/GenBank/DDBJ databases">
        <authorList>
            <person name="Morgan W.R."/>
            <person name="Tartar A."/>
        </authorList>
    </citation>
    <scope>NUCLEOTIDE SEQUENCE</scope>
    <source>
        <strain evidence="1">ARSEF 373</strain>
    </source>
</reference>
<dbReference type="PANTHER" id="PTHR13510">
    <property type="entry name" value="FYVE-FINGER-CONTAINING RAB5 EFFECTOR PROTEIN RABENOSYN-5-RELATED"/>
    <property type="match status" value="1"/>
</dbReference>
<evidence type="ECO:0000313" key="2">
    <source>
        <dbReference type="Proteomes" id="UP001146120"/>
    </source>
</evidence>
<dbReference type="InterPro" id="IPR052727">
    <property type="entry name" value="Rab4/Rab5_effector"/>
</dbReference>
<dbReference type="EMBL" id="DAKRPA010000001">
    <property type="protein sequence ID" value="DBA05367.1"/>
    <property type="molecule type" value="Genomic_DNA"/>
</dbReference>
<comment type="caution">
    <text evidence="1">The sequence shown here is derived from an EMBL/GenBank/DDBJ whole genome shotgun (WGS) entry which is preliminary data.</text>
</comment>
<name>A0AAV2ZMU0_9STRA</name>
<organism evidence="1 2">
    <name type="scientific">Lagenidium giganteum</name>
    <dbReference type="NCBI Taxonomy" id="4803"/>
    <lineage>
        <taxon>Eukaryota</taxon>
        <taxon>Sar</taxon>
        <taxon>Stramenopiles</taxon>
        <taxon>Oomycota</taxon>
        <taxon>Peronosporomycetes</taxon>
        <taxon>Pythiales</taxon>
        <taxon>Pythiaceae</taxon>
    </lineage>
</organism>
<dbReference type="AlphaFoldDB" id="A0AAV2ZMU0"/>